<dbReference type="Gene3D" id="1.20.1250.20">
    <property type="entry name" value="MFS general substrate transporter like domains"/>
    <property type="match status" value="2"/>
</dbReference>
<evidence type="ECO:0000256" key="5">
    <source>
        <dbReference type="ARBA" id="ARBA00023136"/>
    </source>
</evidence>
<dbReference type="PANTHER" id="PTHR43791:SF36">
    <property type="entry name" value="TRANSPORTER, PUTATIVE (AFU_ORTHOLOGUE AFUA_6G08340)-RELATED"/>
    <property type="match status" value="1"/>
</dbReference>
<keyword evidence="5 7" id="KW-0472">Membrane</keyword>
<feature type="transmembrane region" description="Helical" evidence="7">
    <location>
        <begin position="452"/>
        <end position="473"/>
    </location>
</feature>
<comment type="caution">
    <text evidence="8">The sequence shown here is derived from an EMBL/GenBank/DDBJ whole genome shotgun (WGS) entry which is preliminary data.</text>
</comment>
<gene>
    <name evidence="8" type="ORF">C6P46_001847</name>
</gene>
<feature type="transmembrane region" description="Helical" evidence="7">
    <location>
        <begin position="485"/>
        <end position="506"/>
    </location>
</feature>
<feature type="transmembrane region" description="Helical" evidence="7">
    <location>
        <begin position="69"/>
        <end position="89"/>
    </location>
</feature>
<feature type="transmembrane region" description="Helical" evidence="7">
    <location>
        <begin position="366"/>
        <end position="386"/>
    </location>
</feature>
<name>A0A9P6VUM7_RHOMI</name>
<keyword evidence="3 7" id="KW-0812">Transmembrane</keyword>
<evidence type="ECO:0000256" key="7">
    <source>
        <dbReference type="SAM" id="Phobius"/>
    </source>
</evidence>
<dbReference type="OrthoDB" id="2985014at2759"/>
<dbReference type="InterPro" id="IPR036259">
    <property type="entry name" value="MFS_trans_sf"/>
</dbReference>
<dbReference type="AlphaFoldDB" id="A0A9P6VUM7"/>
<dbReference type="FunFam" id="1.20.1250.20:FF:000013">
    <property type="entry name" value="MFS general substrate transporter"/>
    <property type="match status" value="1"/>
</dbReference>
<feature type="transmembrane region" description="Helical" evidence="7">
    <location>
        <begin position="135"/>
        <end position="154"/>
    </location>
</feature>
<feature type="transmembrane region" description="Helical" evidence="7">
    <location>
        <begin position="221"/>
        <end position="241"/>
    </location>
</feature>
<sequence>MSSAIMHSSPAPLPPTESEKDVADEIVLNEDIAAADITHEGADAVHTVDGVSWTQEEERAIVRKMDWNIVPLVWALFMQVRVPVSPLLFPLDVCDLTLFSLFPRRLSFLDRSNIGNANTAGMSKYLGMSNGQYEWLLTIFYLGYSLGQPTTLLWKLIPPRYFVTFLTLCWGSFALLQACARWEGLMVLRLFLGVAETAFSPGVPLYLSFFYSRREIGFRQGIFLAAAPLASCYAGALAYGITQIKTSSIPVYKLLFLIEGESPVRSQDGSRSIPPADELIPLTQPTKARFLNERQREIARLRTARDGETGREGSLKWAGVVEGLKDPKAWICALMYFSCNVSYSSLPVFLPTILQEMGYSSIRAQGLSAPPYLGSFFILLASTYMSDKFADRTIFIIPLATIAGIGYLLLAIVKTTAIRYFAVFLAAGGLFPVIGLMLPLTSSLHEDDSKRSVAFLILNLIGQCGPFLGTRLYPAKEKPFYHKGMAVCSGFVFFVALLALVLRILLIRENAIRDKKYGYVDRKKQEAYQEMAVRARLPTPTATEKEEFEGEDVETAGGEMTEAEEKAAAAANGTLGSPAVRTRTGREKTEQEKKEDRERYWRYLL</sequence>
<feature type="compositionally biased region" description="Basic and acidic residues" evidence="6">
    <location>
        <begin position="584"/>
        <end position="595"/>
    </location>
</feature>
<feature type="transmembrane region" description="Helical" evidence="7">
    <location>
        <begin position="420"/>
        <end position="440"/>
    </location>
</feature>
<feature type="transmembrane region" description="Helical" evidence="7">
    <location>
        <begin position="186"/>
        <end position="209"/>
    </location>
</feature>
<evidence type="ECO:0000256" key="3">
    <source>
        <dbReference type="ARBA" id="ARBA00022692"/>
    </source>
</evidence>
<dbReference type="Proteomes" id="UP000777482">
    <property type="component" value="Unassembled WGS sequence"/>
</dbReference>
<dbReference type="PANTHER" id="PTHR43791">
    <property type="entry name" value="PERMEASE-RELATED"/>
    <property type="match status" value="1"/>
</dbReference>
<accession>A0A9P6VUM7</accession>
<evidence type="ECO:0008006" key="10">
    <source>
        <dbReference type="Google" id="ProtNLM"/>
    </source>
</evidence>
<dbReference type="InterPro" id="IPR011701">
    <property type="entry name" value="MFS"/>
</dbReference>
<dbReference type="GO" id="GO:0016020">
    <property type="term" value="C:membrane"/>
    <property type="evidence" value="ECO:0007669"/>
    <property type="project" value="UniProtKB-SubCell"/>
</dbReference>
<dbReference type="GO" id="GO:0022857">
    <property type="term" value="F:transmembrane transporter activity"/>
    <property type="evidence" value="ECO:0007669"/>
    <property type="project" value="InterPro"/>
</dbReference>
<proteinExistence type="predicted"/>
<reference evidence="8 9" key="1">
    <citation type="submission" date="2020-11" db="EMBL/GenBank/DDBJ databases">
        <title>Kefir isolates.</title>
        <authorList>
            <person name="Marcisauskas S."/>
            <person name="Kim Y."/>
            <person name="Blasche S."/>
        </authorList>
    </citation>
    <scope>NUCLEOTIDE SEQUENCE [LARGE SCALE GENOMIC DNA]</scope>
    <source>
        <strain evidence="8 9">KR</strain>
    </source>
</reference>
<dbReference type="Pfam" id="PF07690">
    <property type="entry name" value="MFS_1"/>
    <property type="match status" value="2"/>
</dbReference>
<comment type="subcellular location">
    <subcellularLocation>
        <location evidence="1">Membrane</location>
        <topology evidence="1">Multi-pass membrane protein</topology>
    </subcellularLocation>
</comment>
<organism evidence="8 9">
    <name type="scientific">Rhodotorula mucilaginosa</name>
    <name type="common">Yeast</name>
    <name type="synonym">Rhodotorula rubra</name>
    <dbReference type="NCBI Taxonomy" id="5537"/>
    <lineage>
        <taxon>Eukaryota</taxon>
        <taxon>Fungi</taxon>
        <taxon>Dikarya</taxon>
        <taxon>Basidiomycota</taxon>
        <taxon>Pucciniomycotina</taxon>
        <taxon>Microbotryomycetes</taxon>
        <taxon>Sporidiobolales</taxon>
        <taxon>Sporidiobolaceae</taxon>
        <taxon>Rhodotorula</taxon>
    </lineage>
</organism>
<evidence type="ECO:0000256" key="1">
    <source>
        <dbReference type="ARBA" id="ARBA00004141"/>
    </source>
</evidence>
<keyword evidence="2" id="KW-0813">Transport</keyword>
<evidence type="ECO:0000256" key="6">
    <source>
        <dbReference type="SAM" id="MobiDB-lite"/>
    </source>
</evidence>
<keyword evidence="4 7" id="KW-1133">Transmembrane helix</keyword>
<keyword evidence="9" id="KW-1185">Reference proteome</keyword>
<evidence type="ECO:0000256" key="4">
    <source>
        <dbReference type="ARBA" id="ARBA00022989"/>
    </source>
</evidence>
<dbReference type="SUPFAM" id="SSF103473">
    <property type="entry name" value="MFS general substrate transporter"/>
    <property type="match status" value="1"/>
</dbReference>
<evidence type="ECO:0000313" key="9">
    <source>
        <dbReference type="Proteomes" id="UP000777482"/>
    </source>
</evidence>
<dbReference type="EMBL" id="PUHQ01000157">
    <property type="protein sequence ID" value="KAG0654213.1"/>
    <property type="molecule type" value="Genomic_DNA"/>
</dbReference>
<feature type="transmembrane region" description="Helical" evidence="7">
    <location>
        <begin position="161"/>
        <end position="180"/>
    </location>
</feature>
<evidence type="ECO:0000313" key="8">
    <source>
        <dbReference type="EMBL" id="KAG0654213.1"/>
    </source>
</evidence>
<feature type="region of interest" description="Disordered" evidence="6">
    <location>
        <begin position="1"/>
        <end position="20"/>
    </location>
</feature>
<protein>
    <recommendedName>
        <fullName evidence="10">MFS general substrate transporter</fullName>
    </recommendedName>
</protein>
<feature type="transmembrane region" description="Helical" evidence="7">
    <location>
        <begin position="392"/>
        <end position="413"/>
    </location>
</feature>
<evidence type="ECO:0000256" key="2">
    <source>
        <dbReference type="ARBA" id="ARBA00022448"/>
    </source>
</evidence>
<feature type="region of interest" description="Disordered" evidence="6">
    <location>
        <begin position="539"/>
        <end position="595"/>
    </location>
</feature>